<protein>
    <submittedName>
        <fullName evidence="13">TonB-linked SusC/RagA family outer membrane protein</fullName>
    </submittedName>
</protein>
<comment type="subcellular location">
    <subcellularLocation>
        <location evidence="1 10">Cell outer membrane</location>
        <topology evidence="1 10">Multi-pass membrane protein</topology>
    </subcellularLocation>
</comment>
<keyword evidence="4" id="KW-0406">Ion transport</keyword>
<dbReference type="GO" id="GO:0006826">
    <property type="term" value="P:iron ion transport"/>
    <property type="evidence" value="ECO:0007669"/>
    <property type="project" value="UniProtKB-KW"/>
</dbReference>
<dbReference type="Pfam" id="PF00593">
    <property type="entry name" value="TonB_dep_Rec_b-barrel"/>
    <property type="match status" value="1"/>
</dbReference>
<dbReference type="InterPro" id="IPR023997">
    <property type="entry name" value="TonB-dep_OMP_SusC/RagA_CS"/>
</dbReference>
<dbReference type="InterPro" id="IPR023996">
    <property type="entry name" value="TonB-dep_OMP_SusC/RagA"/>
</dbReference>
<dbReference type="InterPro" id="IPR039426">
    <property type="entry name" value="TonB-dep_rcpt-like"/>
</dbReference>
<dbReference type="Pfam" id="PF07660">
    <property type="entry name" value="STN"/>
    <property type="match status" value="1"/>
</dbReference>
<evidence type="ECO:0000256" key="1">
    <source>
        <dbReference type="ARBA" id="ARBA00004571"/>
    </source>
</evidence>
<dbReference type="AlphaFoldDB" id="A0A7W6HWB6"/>
<feature type="domain" description="Secretin/TonB short N-terminal" evidence="12">
    <location>
        <begin position="64"/>
        <end position="115"/>
    </location>
</feature>
<dbReference type="Gene3D" id="2.40.170.20">
    <property type="entry name" value="TonB-dependent receptor, beta-barrel domain"/>
    <property type="match status" value="1"/>
</dbReference>
<evidence type="ECO:0000256" key="10">
    <source>
        <dbReference type="PROSITE-ProRule" id="PRU01360"/>
    </source>
</evidence>
<evidence type="ECO:0000256" key="3">
    <source>
        <dbReference type="ARBA" id="ARBA00022452"/>
    </source>
</evidence>
<comment type="similarity">
    <text evidence="10 11">Belongs to the TonB-dependent receptor family.</text>
</comment>
<dbReference type="PROSITE" id="PS52016">
    <property type="entry name" value="TONB_DEPENDENT_REC_3"/>
    <property type="match status" value="1"/>
</dbReference>
<gene>
    <name evidence="13" type="ORF">GGR14_001740</name>
</gene>
<dbReference type="InterPro" id="IPR011662">
    <property type="entry name" value="Secretin/TonB_short_N"/>
</dbReference>
<evidence type="ECO:0000259" key="12">
    <source>
        <dbReference type="SMART" id="SM00965"/>
    </source>
</evidence>
<accession>A0A7W6HWB6</accession>
<dbReference type="InterPro" id="IPR008969">
    <property type="entry name" value="CarboxyPept-like_regulatory"/>
</dbReference>
<evidence type="ECO:0000256" key="4">
    <source>
        <dbReference type="ARBA" id="ARBA00022496"/>
    </source>
</evidence>
<organism evidence="13 14">
    <name type="scientific">Butyricimonas faecihominis</name>
    <dbReference type="NCBI Taxonomy" id="1472416"/>
    <lineage>
        <taxon>Bacteria</taxon>
        <taxon>Pseudomonadati</taxon>
        <taxon>Bacteroidota</taxon>
        <taxon>Bacteroidia</taxon>
        <taxon>Bacteroidales</taxon>
        <taxon>Odoribacteraceae</taxon>
        <taxon>Butyricimonas</taxon>
    </lineage>
</organism>
<dbReference type="InterPro" id="IPR012910">
    <property type="entry name" value="Plug_dom"/>
</dbReference>
<name>A0A7W6HWB6_9BACT</name>
<evidence type="ECO:0000256" key="2">
    <source>
        <dbReference type="ARBA" id="ARBA00022448"/>
    </source>
</evidence>
<dbReference type="SMART" id="SM00965">
    <property type="entry name" value="STN"/>
    <property type="match status" value="1"/>
</dbReference>
<keyword evidence="14" id="KW-1185">Reference proteome</keyword>
<sequence length="1111" mass="125787">MEKNYERLRTSARKRVVVFLLTCCLVCTHTILCASIYGQKRLDIVLNDILLVDVLKYIDTQTEYAVLYRSDQLNKIKLKSVSFKDATVDEVLSFCLRNTGFSYQINENTIVISKRVGQKDVLPQQKVIRNIRGTVMDQKQDPLPGATVIIKGTTIGTVTNTDGKFTLKVPEDMKTLLVSFVGYKSKEVQLGVADSVTVVLEEDVVAMEDVVVTGFFERKKEGYAGTVTTIKKEDLQKLSTGNIFTTISTIDAGFKINEDNVNGSNPNKLPDFTIRGKGSFQNGSTSPLFILDGFEVSAEKIFDMDVNRIETITLLKDASATILYGSRAANGVVVIETVAPKAGQLRVTYDFKPTIAFADLTGYDLMDAKEKLEYERLAGLYDHTGDLNENYEKDVDYYSRYKNILEGVDTYWLSQPVENSFSHAHSLYVEGGVENVRYGIDASYNQQKGVMKESGRDRMGLGFSLIYRIKDKVTIKNYVSYAYTKAYNSPYGDFSIYGRLNPYERVRDDKGELIPLLLNGDSNPLYDAELPGRDFTKTQEFNEQLSVDWIMGDGFRLRGQLSVSKSNSETEKYTSPFASQYVLEQRNPETGTQEYVPIEKRGELSLSTGNVISVASNVTLNYNKLVAEKHLFYLGLGMEVNTSNNRSNGYRLTGFPDDRYSDPSFAIQYKEDTRASSSESVTRAIGFFGNLNYIYDNRFFVDGSLRYDGSSQFGADNKYASFWSLGGGWNIHNESFWSKTSLINMLKVRYSYGITGNQEFSAYQAKTMYKFQVDRLYGTLIPATLMGYGNPDLKWQTQRQSNIGLDFGMMQDRFRMTFNYYRKRTKGMLTSITVAPSLGFSSDSFTANLGEIKNVGYELNLNMVFIRDRSKDLEWAVFFQGANNENTLVKISNQLKGINDQNNANKTTPGAVYEEGQSMSAIKAVKSLGIDPVTGQEIFVKRDGTLSYTWDANDKILCGDSEPKWFGNIGTNLFWKGWNLNMVFKYSFGADYYNQTLASRVEGANPAENADRRVLNDRWTTPGSHALYKNIKEYTTTFISTRFVQKENTVQLSSLSLSYDFPREWLKKYRVNTLRLSFFANDLFRLSTIKEERGLSYPFQRSFVFGLNVGF</sequence>
<dbReference type="Gene3D" id="2.60.40.1120">
    <property type="entry name" value="Carboxypeptidase-like, regulatory domain"/>
    <property type="match status" value="1"/>
</dbReference>
<keyword evidence="7 11" id="KW-0798">TonB box</keyword>
<dbReference type="RefSeq" id="WP_124317433.1">
    <property type="nucleotide sequence ID" value="NZ_AP028155.1"/>
</dbReference>
<dbReference type="NCBIfam" id="TIGR04056">
    <property type="entry name" value="OMP_RagA_SusC"/>
    <property type="match status" value="1"/>
</dbReference>
<dbReference type="SUPFAM" id="SSF49464">
    <property type="entry name" value="Carboxypeptidase regulatory domain-like"/>
    <property type="match status" value="1"/>
</dbReference>
<dbReference type="Gene3D" id="3.55.50.30">
    <property type="match status" value="1"/>
</dbReference>
<keyword evidence="2 10" id="KW-0813">Transport</keyword>
<evidence type="ECO:0000256" key="9">
    <source>
        <dbReference type="ARBA" id="ARBA00023237"/>
    </source>
</evidence>
<dbReference type="SUPFAM" id="SSF56935">
    <property type="entry name" value="Porins"/>
    <property type="match status" value="1"/>
</dbReference>
<dbReference type="Pfam" id="PF13715">
    <property type="entry name" value="CarbopepD_reg_2"/>
    <property type="match status" value="1"/>
</dbReference>
<keyword evidence="5 10" id="KW-0812">Transmembrane</keyword>
<keyword evidence="9 10" id="KW-0998">Cell outer membrane</keyword>
<keyword evidence="4" id="KW-0410">Iron transport</keyword>
<evidence type="ECO:0000256" key="7">
    <source>
        <dbReference type="ARBA" id="ARBA00023077"/>
    </source>
</evidence>
<keyword evidence="3 10" id="KW-1134">Transmembrane beta strand</keyword>
<evidence type="ECO:0000313" key="14">
    <source>
        <dbReference type="Proteomes" id="UP000546007"/>
    </source>
</evidence>
<dbReference type="GO" id="GO:0009279">
    <property type="term" value="C:cell outer membrane"/>
    <property type="evidence" value="ECO:0007669"/>
    <property type="project" value="UniProtKB-SubCell"/>
</dbReference>
<comment type="caution">
    <text evidence="13">The sequence shown here is derived from an EMBL/GenBank/DDBJ whole genome shotgun (WGS) entry which is preliminary data.</text>
</comment>
<dbReference type="GeneID" id="93102641"/>
<evidence type="ECO:0000256" key="6">
    <source>
        <dbReference type="ARBA" id="ARBA00023004"/>
    </source>
</evidence>
<dbReference type="Pfam" id="PF07715">
    <property type="entry name" value="Plug"/>
    <property type="match status" value="1"/>
</dbReference>
<keyword evidence="6" id="KW-0408">Iron</keyword>
<evidence type="ECO:0000256" key="11">
    <source>
        <dbReference type="RuleBase" id="RU003357"/>
    </source>
</evidence>
<dbReference type="Proteomes" id="UP000546007">
    <property type="component" value="Unassembled WGS sequence"/>
</dbReference>
<evidence type="ECO:0000256" key="8">
    <source>
        <dbReference type="ARBA" id="ARBA00023136"/>
    </source>
</evidence>
<reference evidence="13 14" key="1">
    <citation type="submission" date="2020-08" db="EMBL/GenBank/DDBJ databases">
        <title>Genomic Encyclopedia of Type Strains, Phase IV (KMG-IV): sequencing the most valuable type-strain genomes for metagenomic binning, comparative biology and taxonomic classification.</title>
        <authorList>
            <person name="Goeker M."/>
        </authorList>
    </citation>
    <scope>NUCLEOTIDE SEQUENCE [LARGE SCALE GENOMIC DNA]</scope>
    <source>
        <strain evidence="13 14">DSM 105721</strain>
    </source>
</reference>
<evidence type="ECO:0000256" key="5">
    <source>
        <dbReference type="ARBA" id="ARBA00022692"/>
    </source>
</evidence>
<dbReference type="NCBIfam" id="TIGR04057">
    <property type="entry name" value="SusC_RagA_signa"/>
    <property type="match status" value="1"/>
</dbReference>
<dbReference type="InterPro" id="IPR000531">
    <property type="entry name" value="Beta-barrel_TonB"/>
</dbReference>
<dbReference type="InterPro" id="IPR037066">
    <property type="entry name" value="Plug_dom_sf"/>
</dbReference>
<dbReference type="EMBL" id="JACIES010000004">
    <property type="protein sequence ID" value="MBB4025950.1"/>
    <property type="molecule type" value="Genomic_DNA"/>
</dbReference>
<evidence type="ECO:0000313" key="13">
    <source>
        <dbReference type="EMBL" id="MBB4025950.1"/>
    </source>
</evidence>
<proteinExistence type="inferred from homology"/>
<dbReference type="InterPro" id="IPR036942">
    <property type="entry name" value="Beta-barrel_TonB_sf"/>
</dbReference>
<dbReference type="Gene3D" id="2.170.130.10">
    <property type="entry name" value="TonB-dependent receptor, plug domain"/>
    <property type="match status" value="1"/>
</dbReference>
<dbReference type="OrthoDB" id="668629at2"/>
<keyword evidence="8 10" id="KW-0472">Membrane</keyword>